<evidence type="ECO:0000313" key="1">
    <source>
        <dbReference type="EMBL" id="EOD80115.1"/>
    </source>
</evidence>
<protein>
    <recommendedName>
        <fullName evidence="3">Glycosyltransferase 2-like domain-containing protein</fullName>
    </recommendedName>
</protein>
<dbReference type="Proteomes" id="UP000011223">
    <property type="component" value="Unassembled WGS sequence"/>
</dbReference>
<reference evidence="1 2" key="1">
    <citation type="journal article" date="2014" name="PLoS ONE">
        <title>Grimontia indica AK16(T), sp. nov., Isolated from a Seawater Sample Reports the Presence of Pathogenic Genes Similar to Vibrio Genus.</title>
        <authorList>
            <person name="Singh A."/>
            <person name="Vaidya B."/>
            <person name="Khatri I."/>
            <person name="Srinivas T.N."/>
            <person name="Subramanian S."/>
            <person name="Korpole S."/>
            <person name="Pinnaka A.K."/>
        </authorList>
    </citation>
    <scope>NUCLEOTIDE SEQUENCE [LARGE SCALE GENOMIC DNA]</scope>
    <source>
        <strain evidence="1 2">AK16</strain>
    </source>
</reference>
<sequence length="259" mass="30535">MIEVISLVNFSNEKRIEYINKSFRSFHNFNKNIRHIVLDSTNSIDRQKEIYESLSIEYHHLPGSSYIERLKKISELVKNDYFVFLPDDFVWIYNYPIQKAMDQAKRNNVAQIKLSCRGMEWFSDPNPQPKPWFTGNQLISGEKLKREEDLFISNKLWFRNFHEQFSLAATITNKAFLHKTVANIQGVINSPGAVEKKAYLKLIFTRYKTAYYDMKIPAFHFCDVEVEGSAKEYTTKDMLIESNYELYNSLFNGQEKNSD</sequence>
<evidence type="ECO:0008006" key="3">
    <source>
        <dbReference type="Google" id="ProtNLM"/>
    </source>
</evidence>
<evidence type="ECO:0000313" key="2">
    <source>
        <dbReference type="Proteomes" id="UP000011223"/>
    </source>
</evidence>
<organism evidence="1 2">
    <name type="scientific">Grimontia indica</name>
    <dbReference type="NCBI Taxonomy" id="1056512"/>
    <lineage>
        <taxon>Bacteria</taxon>
        <taxon>Pseudomonadati</taxon>
        <taxon>Pseudomonadota</taxon>
        <taxon>Gammaproteobacteria</taxon>
        <taxon>Vibrionales</taxon>
        <taxon>Vibrionaceae</taxon>
        <taxon>Grimontia</taxon>
    </lineage>
</organism>
<dbReference type="EMBL" id="ANFM02000014">
    <property type="protein sequence ID" value="EOD80115.1"/>
    <property type="molecule type" value="Genomic_DNA"/>
</dbReference>
<comment type="caution">
    <text evidence="1">The sequence shown here is derived from an EMBL/GenBank/DDBJ whole genome shotgun (WGS) entry which is preliminary data.</text>
</comment>
<keyword evidence="2" id="KW-1185">Reference proteome</keyword>
<dbReference type="AlphaFoldDB" id="R1IXS4"/>
<gene>
    <name evidence="1" type="ORF">D515_00685</name>
</gene>
<name>R1IXS4_9GAMM</name>
<dbReference type="RefSeq" id="WP_002537764.1">
    <property type="nucleotide sequence ID" value="NZ_ANFM02000014.1"/>
</dbReference>
<proteinExistence type="predicted"/>
<accession>R1IXS4</accession>